<protein>
    <recommendedName>
        <fullName evidence="5">Secreted protein</fullName>
    </recommendedName>
</protein>
<dbReference type="PANTHER" id="PTHR41775:SF1">
    <property type="entry name" value="PEPTIDASE M6-LIKE DOMAIN-CONTAINING PROTEIN"/>
    <property type="match status" value="1"/>
</dbReference>
<dbReference type="OrthoDB" id="3941110at2759"/>
<feature type="signal peptide" evidence="2">
    <location>
        <begin position="1"/>
        <end position="17"/>
    </location>
</feature>
<proteinExistence type="predicted"/>
<keyword evidence="4" id="KW-1185">Reference proteome</keyword>
<comment type="caution">
    <text evidence="3">The sequence shown here is derived from an EMBL/GenBank/DDBJ whole genome shotgun (WGS) entry which is preliminary data.</text>
</comment>
<reference evidence="3" key="2">
    <citation type="submission" date="2020-05" db="EMBL/GenBank/DDBJ databases">
        <authorList>
            <person name="Kim H.-S."/>
            <person name="Proctor R.H."/>
            <person name="Brown D.W."/>
        </authorList>
    </citation>
    <scope>NUCLEOTIDE SEQUENCE</scope>
    <source>
        <strain evidence="3">NRRL 22465</strain>
    </source>
</reference>
<dbReference type="GO" id="GO:0008233">
    <property type="term" value="F:peptidase activity"/>
    <property type="evidence" value="ECO:0007669"/>
    <property type="project" value="InterPro"/>
</dbReference>
<feature type="chain" id="PRO_5034921319" description="Secreted protein" evidence="2">
    <location>
        <begin position="18"/>
        <end position="442"/>
    </location>
</feature>
<evidence type="ECO:0000256" key="1">
    <source>
        <dbReference type="SAM" id="MobiDB-lite"/>
    </source>
</evidence>
<feature type="region of interest" description="Disordered" evidence="1">
    <location>
        <begin position="21"/>
        <end position="73"/>
    </location>
</feature>
<dbReference type="GO" id="GO:0006508">
    <property type="term" value="P:proteolysis"/>
    <property type="evidence" value="ECO:0007669"/>
    <property type="project" value="InterPro"/>
</dbReference>
<dbReference type="PANTHER" id="PTHR41775">
    <property type="entry name" value="SECRETED PROTEIN-RELATED"/>
    <property type="match status" value="1"/>
</dbReference>
<keyword evidence="2" id="KW-0732">Signal</keyword>
<dbReference type="AlphaFoldDB" id="A0A8H4UUJ1"/>
<reference evidence="3" key="1">
    <citation type="journal article" date="2020" name="BMC Genomics">
        <title>Correction to: Identification and distribution of gene clusters required for synthesis of sphingolipid metabolism inhibitors in diverse species of the filamentous fungus Fusarium.</title>
        <authorList>
            <person name="Kim H.S."/>
            <person name="Lohmar J.M."/>
            <person name="Busman M."/>
            <person name="Brown D.W."/>
            <person name="Naumann T.A."/>
            <person name="Divon H.H."/>
            <person name="Lysoe E."/>
            <person name="Uhlig S."/>
            <person name="Proctor R.H."/>
        </authorList>
    </citation>
    <scope>NUCLEOTIDE SEQUENCE</scope>
    <source>
        <strain evidence="3">NRRL 22465</strain>
    </source>
</reference>
<sequence>MLSKTSLLSLLLPVASAAVSSPASTPSAQSKPCQLLSTNTTQPYNGNQTQPLDPTGPTNQTQPGNGTDLPPDDTWVPTCKLPRTDVTYSVGHGFPGDCVPGTGTIQGFMIFVDFSDAESPDFETPGELRDLLVPEAAEWYKNASYGQLELNITADVSKFYRMPNSAESYNWEAGFSNAQHYAYVEDALDAYMNNGENPPPAATDVLYIATTRYNEWMSRSLGSGFSAWTRDFTFVAKRAVTFGNDPYLNWGYKAVNHETGHTMCLPDYYPGSSDLPTGYYTGGWSIMGSVGGMAPDFFAWDKWRLGWLADDAIDCILEHGTTEHTLTPLEVEGGVKAVVIAASQTSAIVAEARTAQGVDDQMCAPGVLLYTVDTTLTTSEGSVRVLDANPGSDGCGNNPWEPLDDGTLSMSGKRSFEASGWGVTVTLVDDKNGEFKIQVEYS</sequence>
<dbReference type="Proteomes" id="UP000635477">
    <property type="component" value="Unassembled WGS sequence"/>
</dbReference>
<gene>
    <name evidence="3" type="ORF">FZEAL_930</name>
</gene>
<dbReference type="EMBL" id="JABEYC010000052">
    <property type="protein sequence ID" value="KAF4983714.1"/>
    <property type="molecule type" value="Genomic_DNA"/>
</dbReference>
<name>A0A8H4UUJ1_9HYPO</name>
<feature type="compositionally biased region" description="Low complexity" evidence="1">
    <location>
        <begin position="21"/>
        <end position="32"/>
    </location>
</feature>
<dbReference type="NCBIfam" id="TIGR03296">
    <property type="entry name" value="M6dom_TIGR03296"/>
    <property type="match status" value="1"/>
</dbReference>
<evidence type="ECO:0000313" key="4">
    <source>
        <dbReference type="Proteomes" id="UP000635477"/>
    </source>
</evidence>
<evidence type="ECO:0008006" key="5">
    <source>
        <dbReference type="Google" id="ProtNLM"/>
    </source>
</evidence>
<evidence type="ECO:0000313" key="3">
    <source>
        <dbReference type="EMBL" id="KAF4983714.1"/>
    </source>
</evidence>
<accession>A0A8H4UUJ1</accession>
<feature type="compositionally biased region" description="Polar residues" evidence="1">
    <location>
        <begin position="35"/>
        <end position="65"/>
    </location>
</feature>
<organism evidence="3 4">
    <name type="scientific">Fusarium zealandicum</name>
    <dbReference type="NCBI Taxonomy" id="1053134"/>
    <lineage>
        <taxon>Eukaryota</taxon>
        <taxon>Fungi</taxon>
        <taxon>Dikarya</taxon>
        <taxon>Ascomycota</taxon>
        <taxon>Pezizomycotina</taxon>
        <taxon>Sordariomycetes</taxon>
        <taxon>Hypocreomycetidae</taxon>
        <taxon>Hypocreales</taxon>
        <taxon>Nectriaceae</taxon>
        <taxon>Fusarium</taxon>
        <taxon>Fusarium staphyleae species complex</taxon>
    </lineage>
</organism>
<dbReference type="InterPro" id="IPR008757">
    <property type="entry name" value="Peptidase_M6-like_domain"/>
</dbReference>
<evidence type="ECO:0000256" key="2">
    <source>
        <dbReference type="SAM" id="SignalP"/>
    </source>
</evidence>